<accession>A0A1F5VUU0</accession>
<gene>
    <name evidence="2" type="ORF">A2Y62_08925</name>
</gene>
<keyword evidence="1" id="KW-0812">Transmembrane</keyword>
<dbReference type="STRING" id="1817863.A2Y62_08925"/>
<keyword evidence="1" id="KW-1133">Transmembrane helix</keyword>
<evidence type="ECO:0000313" key="3">
    <source>
        <dbReference type="Proteomes" id="UP000178943"/>
    </source>
</evidence>
<dbReference type="AlphaFoldDB" id="A0A1F5VUU0"/>
<dbReference type="EMBL" id="MFGW01000069">
    <property type="protein sequence ID" value="OGF67155.1"/>
    <property type="molecule type" value="Genomic_DNA"/>
</dbReference>
<evidence type="ECO:0000313" key="2">
    <source>
        <dbReference type="EMBL" id="OGF67155.1"/>
    </source>
</evidence>
<reference evidence="2 3" key="1">
    <citation type="journal article" date="2016" name="Nat. Commun.">
        <title>Thousands of microbial genomes shed light on interconnected biogeochemical processes in an aquifer system.</title>
        <authorList>
            <person name="Anantharaman K."/>
            <person name="Brown C.T."/>
            <person name="Hug L.A."/>
            <person name="Sharon I."/>
            <person name="Castelle C.J."/>
            <person name="Probst A.J."/>
            <person name="Thomas B.C."/>
            <person name="Singh A."/>
            <person name="Wilkins M.J."/>
            <person name="Karaoz U."/>
            <person name="Brodie E.L."/>
            <person name="Williams K.H."/>
            <person name="Hubbard S.S."/>
            <person name="Banfield J.F."/>
        </authorList>
    </citation>
    <scope>NUCLEOTIDE SEQUENCE [LARGE SCALE GENOMIC DNA]</scope>
</reference>
<comment type="caution">
    <text evidence="2">The sequence shown here is derived from an EMBL/GenBank/DDBJ whole genome shotgun (WGS) entry which is preliminary data.</text>
</comment>
<protein>
    <submittedName>
        <fullName evidence="2">Uncharacterized protein</fullName>
    </submittedName>
</protein>
<feature type="transmembrane region" description="Helical" evidence="1">
    <location>
        <begin position="73"/>
        <end position="91"/>
    </location>
</feature>
<organism evidence="2 3">
    <name type="scientific">Candidatus Fischerbacteria bacterium RBG_13_37_8</name>
    <dbReference type="NCBI Taxonomy" id="1817863"/>
    <lineage>
        <taxon>Bacteria</taxon>
        <taxon>Candidatus Fischeribacteriota</taxon>
    </lineage>
</organism>
<dbReference type="Proteomes" id="UP000178943">
    <property type="component" value="Unassembled WGS sequence"/>
</dbReference>
<keyword evidence="1" id="KW-0472">Membrane</keyword>
<feature type="transmembrane region" description="Helical" evidence="1">
    <location>
        <begin position="43"/>
        <end position="61"/>
    </location>
</feature>
<sequence>MAKNVNNYPAFYAAEGDFIYKIFVTDNAMLGAKMSKSGTSAKNIILGIALTGSTLAAKTLLEKAQIKSDFLLFLSPLLAVILIELSFRLFYRPHFEEKIQKGEKTYLNTDDDKEKFLGMDAHNFHVDAAWVRSAKLNKIKLWWEYPSTNIGTLELNLDFRKKKKLVLLENQSIYYVEDVIKKIIPHLKIIE</sequence>
<evidence type="ECO:0000256" key="1">
    <source>
        <dbReference type="SAM" id="Phobius"/>
    </source>
</evidence>
<proteinExistence type="predicted"/>
<name>A0A1F5VUU0_9BACT</name>